<dbReference type="InterPro" id="IPR040185">
    <property type="entry name" value="Far11/STRP"/>
</dbReference>
<evidence type="ECO:0000313" key="4">
    <source>
        <dbReference type="EMBL" id="KAJ8657321.1"/>
    </source>
</evidence>
<name>A0AAD7XYB1_9FUNG</name>
<dbReference type="InterPro" id="IPR021819">
    <property type="entry name" value="Far11/STRP_C"/>
</dbReference>
<dbReference type="PANTHER" id="PTHR13239">
    <property type="entry name" value="PROTEIN REQUIRED FOR HYPHAL ANASTOMOSIS HAM-2"/>
    <property type="match status" value="1"/>
</dbReference>
<protein>
    <submittedName>
        <fullName evidence="4">Uncharacterized protein</fullName>
    </submittedName>
</protein>
<dbReference type="Proteomes" id="UP001234581">
    <property type="component" value="Unassembled WGS sequence"/>
</dbReference>
<proteinExistence type="predicted"/>
<dbReference type="SMART" id="SM01293">
    <property type="entry name" value="DUF3402"/>
    <property type="match status" value="1"/>
</dbReference>
<feature type="region of interest" description="Disordered" evidence="1">
    <location>
        <begin position="354"/>
        <end position="375"/>
    </location>
</feature>
<dbReference type="GO" id="GO:0007010">
    <property type="term" value="P:cytoskeleton organization"/>
    <property type="evidence" value="ECO:0007669"/>
    <property type="project" value="TreeGrafter"/>
</dbReference>
<keyword evidence="5" id="KW-1185">Reference proteome</keyword>
<sequence>MNKEQPQYQDPLLNPGQLRQIVKNLPSKIKVSVNAALGNALTYSSQFDIWQHPHTNYKHRDAGILLDEIDEFFGYVESANELGTYRSDFNDDFGKEWQQVDDQERRKWIEQLLDQLDQSSVEQRTRSARHLTYIALGAYNDDPQDLSDAILSNNTLLYSCGALSSVFQAFKSACSQHDTQNSQYLSAGDYNSLTREIEQYITIMYLVIEALRNTDHFAHEGSLDPAILQHLFSIVSQLRDKYIKSFPVKKLVLLLWKVILTTFGGAEELKEAKAAARKMYGLDSDNHDMVSKCTPQDLYTFQNEITLKYPTYTPPHIPLNTSSTLTIKASPALATAMGISNSTARTDLPYQTLFPPKSATSSNTNSSKRLPQQQSLVWPTPSSQSFVLPLTENEASVPKSTVEAGELYVQNMYLSLANHQVMLEREKAIHRWKRKQEHQSNQDECDEDEILLAHLSDPMMRKRFEALEQTYAVIVPELQNIVIVLLKLLLSTVAMGNLSSSNSNKQPNHNPDGSPKPLQQIDLEEADATRNREILSKAISAVIFLLLKWTKVSHVLKFEFLSQLLVDSGCLLLILKILGLQEITNLVAAKTDVEGCSFSEKITGRFKNITSIPEQSYTNTRNMFWSINFLRILQMLTKRKTHRIMLLVQYKSSAILKRILKVSHPVMELYTLKVLKSQVPYLGRKWRSLNMKIVSAIYLRCHTVLKDDWISKSDTDSDMEDGMMQEINLRMLVRIYNGQRYLPSMLPQQDEPSGLDTSSLTTPLLEDDISLDPDFMSNYEEWLEKNVYNEEWSEDEDMSIYTSSMDSDDKQPPGTPIPSSPVVQGLTTQINDLYDKELEREFTLENEDTTIIPANPFEFLTHRLAQVEQNTLQRWSELNPDQRKALDSIDGL</sequence>
<evidence type="ECO:0000313" key="5">
    <source>
        <dbReference type="Proteomes" id="UP001234581"/>
    </source>
</evidence>
<feature type="compositionally biased region" description="Low complexity" evidence="1">
    <location>
        <begin position="355"/>
        <end position="368"/>
    </location>
</feature>
<dbReference type="Pfam" id="PF07923">
    <property type="entry name" value="N1221"/>
    <property type="match status" value="1"/>
</dbReference>
<accession>A0AAD7XYB1</accession>
<evidence type="ECO:0000259" key="3">
    <source>
        <dbReference type="SMART" id="SM01293"/>
    </source>
</evidence>
<feature type="domain" description="Far11/STRP N-terminal" evidence="2">
    <location>
        <begin position="52"/>
        <end position="323"/>
    </location>
</feature>
<feature type="domain" description="Far11/STRP C-terminal" evidence="3">
    <location>
        <begin position="398"/>
        <end position="779"/>
    </location>
</feature>
<reference evidence="4 5" key="1">
    <citation type="submission" date="2023-03" db="EMBL/GenBank/DDBJ databases">
        <title>Genome sequence of Lichtheimia ornata CBS 291.66.</title>
        <authorList>
            <person name="Mohabir J.T."/>
            <person name="Shea T.P."/>
            <person name="Kurbessoian T."/>
            <person name="Berby B."/>
            <person name="Fontaine J."/>
            <person name="Livny J."/>
            <person name="Gnirke A."/>
            <person name="Stajich J.E."/>
            <person name="Cuomo C.A."/>
        </authorList>
    </citation>
    <scope>NUCLEOTIDE SEQUENCE [LARGE SCALE GENOMIC DNA]</scope>
    <source>
        <strain evidence="4">CBS 291.66</strain>
    </source>
</reference>
<evidence type="ECO:0000256" key="1">
    <source>
        <dbReference type="SAM" id="MobiDB-lite"/>
    </source>
</evidence>
<dbReference type="Pfam" id="PF11882">
    <property type="entry name" value="DUF3402"/>
    <property type="match status" value="2"/>
</dbReference>
<dbReference type="InterPro" id="IPR012486">
    <property type="entry name" value="Far11/STRP_N"/>
</dbReference>
<dbReference type="RefSeq" id="XP_058342234.1">
    <property type="nucleotide sequence ID" value="XM_058486899.1"/>
</dbReference>
<evidence type="ECO:0000259" key="2">
    <source>
        <dbReference type="SMART" id="SM01292"/>
    </source>
</evidence>
<dbReference type="PANTHER" id="PTHR13239:SF4">
    <property type="entry name" value="AT25231P"/>
    <property type="match status" value="1"/>
</dbReference>
<dbReference type="GeneID" id="83214284"/>
<organism evidence="4 5">
    <name type="scientific">Lichtheimia ornata</name>
    <dbReference type="NCBI Taxonomy" id="688661"/>
    <lineage>
        <taxon>Eukaryota</taxon>
        <taxon>Fungi</taxon>
        <taxon>Fungi incertae sedis</taxon>
        <taxon>Mucoromycota</taxon>
        <taxon>Mucoromycotina</taxon>
        <taxon>Mucoromycetes</taxon>
        <taxon>Mucorales</taxon>
        <taxon>Lichtheimiaceae</taxon>
        <taxon>Lichtheimia</taxon>
    </lineage>
</organism>
<feature type="region of interest" description="Disordered" evidence="1">
    <location>
        <begin position="802"/>
        <end position="823"/>
    </location>
</feature>
<dbReference type="GO" id="GO:0005829">
    <property type="term" value="C:cytosol"/>
    <property type="evidence" value="ECO:0007669"/>
    <property type="project" value="TreeGrafter"/>
</dbReference>
<gene>
    <name evidence="4" type="ORF">O0I10_006874</name>
</gene>
<dbReference type="SMART" id="SM01292">
    <property type="entry name" value="N1221"/>
    <property type="match status" value="1"/>
</dbReference>
<dbReference type="AlphaFoldDB" id="A0AAD7XYB1"/>
<comment type="caution">
    <text evidence="4">The sequence shown here is derived from an EMBL/GenBank/DDBJ whole genome shotgun (WGS) entry which is preliminary data.</text>
</comment>
<dbReference type="EMBL" id="JARTCD010000032">
    <property type="protein sequence ID" value="KAJ8657321.1"/>
    <property type="molecule type" value="Genomic_DNA"/>
</dbReference>